<dbReference type="Gene3D" id="1.10.3210.10">
    <property type="entry name" value="Hypothetical protein af1432"/>
    <property type="match status" value="1"/>
</dbReference>
<dbReference type="EMBL" id="CP016761">
    <property type="protein sequence ID" value="ANX14265.1"/>
    <property type="molecule type" value="Genomic_DNA"/>
</dbReference>
<dbReference type="Proteomes" id="UP000077412">
    <property type="component" value="Chromosome"/>
</dbReference>
<dbReference type="FunFam" id="1.10.3210.10:FF:000026">
    <property type="entry name" value="Metal-dependent phosphohydrolase"/>
    <property type="match status" value="1"/>
</dbReference>
<dbReference type="GO" id="GO:0008832">
    <property type="term" value="F:dGTPase activity"/>
    <property type="evidence" value="ECO:0007669"/>
    <property type="project" value="TreeGrafter"/>
</dbReference>
<dbReference type="KEGG" id="far:ABE41_019805"/>
<dbReference type="SUPFAM" id="SSF109604">
    <property type="entry name" value="HD-domain/PDEase-like"/>
    <property type="match status" value="1"/>
</dbReference>
<proteinExistence type="predicted"/>
<dbReference type="GO" id="GO:0006203">
    <property type="term" value="P:dGTP catabolic process"/>
    <property type="evidence" value="ECO:0007669"/>
    <property type="project" value="TreeGrafter"/>
</dbReference>
<dbReference type="STRING" id="255247.ABE41_019805"/>
<reference evidence="2 3" key="1">
    <citation type="submission" date="2016-08" db="EMBL/GenBank/DDBJ databases">
        <title>Complete genome sequence of Fictibacillus arsenicus G25-54, a strain with toxicity to nematodes and a potential arsenic-resistance activity.</title>
        <authorList>
            <person name="Zheng Z."/>
        </authorList>
    </citation>
    <scope>NUCLEOTIDE SEQUENCE [LARGE SCALE GENOMIC DNA]</scope>
    <source>
        <strain evidence="2 3">G25-54</strain>
    </source>
</reference>
<name>A0A1B1Z9Y9_9BACL</name>
<dbReference type="InterPro" id="IPR050135">
    <property type="entry name" value="dGTPase-like"/>
</dbReference>
<dbReference type="InterPro" id="IPR006674">
    <property type="entry name" value="HD_domain"/>
</dbReference>
<accession>A0A1B1Z9Y9</accession>
<organism evidence="2 3">
    <name type="scientific">Fictibacillus arsenicus</name>
    <dbReference type="NCBI Taxonomy" id="255247"/>
    <lineage>
        <taxon>Bacteria</taxon>
        <taxon>Bacillati</taxon>
        <taxon>Bacillota</taxon>
        <taxon>Bacilli</taxon>
        <taxon>Bacillales</taxon>
        <taxon>Fictibacillaceae</taxon>
        <taxon>Fictibacillus</taxon>
    </lineage>
</organism>
<dbReference type="PANTHER" id="PTHR11373:SF41">
    <property type="entry name" value="METAL-DEPENDENT PHOSPHOHYDROLASE"/>
    <property type="match status" value="1"/>
</dbReference>
<evidence type="ECO:0000313" key="3">
    <source>
        <dbReference type="Proteomes" id="UP000077412"/>
    </source>
</evidence>
<sequence>MLVKDAIYGEYEVEAVLQDLIQSKPVQRLKGIHQGGASYLVNSKWNVTRYEHSVGVMLLIRRLGGSIEEQIAGLLHDVSHTAFSHVIDFVLEKESEDFHEEIFEEILLQSEVPQILKKHGYSIDMIFKGDFPLLEQPLPLLCADRIDYTLRDLYRYNYITKDEVEAFLPSLYVKDDVICIKGKQHAEWFVQTYYKEVQDFFMDPLNVYGYDKLIKLLKQALGAKVITKDDFLLTDEEVLEKIRQSGEYELNRRYEEIIKPVNLQENEKEYEIHLKGKPRLIDPTVIDSNGIAAASEISSAVKEMNERAKEKALKGSYIKVI</sequence>
<keyword evidence="3" id="KW-1185">Reference proteome</keyword>
<dbReference type="InterPro" id="IPR003607">
    <property type="entry name" value="HD/PDEase_dom"/>
</dbReference>
<dbReference type="AlphaFoldDB" id="A0A1B1Z9Y9"/>
<dbReference type="OrthoDB" id="9814017at2"/>
<dbReference type="CDD" id="cd00077">
    <property type="entry name" value="HDc"/>
    <property type="match status" value="1"/>
</dbReference>
<dbReference type="PANTHER" id="PTHR11373">
    <property type="entry name" value="DEOXYNUCLEOSIDE TRIPHOSPHATE TRIPHOSPHOHYDROLASE"/>
    <property type="match status" value="1"/>
</dbReference>
<dbReference type="RefSeq" id="WP_066294189.1">
    <property type="nucleotide sequence ID" value="NZ_CP016761.1"/>
</dbReference>
<evidence type="ECO:0000313" key="2">
    <source>
        <dbReference type="EMBL" id="ANX14265.1"/>
    </source>
</evidence>
<gene>
    <name evidence="2" type="ORF">ABE41_019805</name>
</gene>
<evidence type="ECO:0000259" key="1">
    <source>
        <dbReference type="PROSITE" id="PS51831"/>
    </source>
</evidence>
<dbReference type="PROSITE" id="PS51831">
    <property type="entry name" value="HD"/>
    <property type="match status" value="1"/>
</dbReference>
<feature type="domain" description="HD" evidence="1">
    <location>
        <begin position="49"/>
        <end position="149"/>
    </location>
</feature>
<dbReference type="Pfam" id="PF01966">
    <property type="entry name" value="HD"/>
    <property type="match status" value="1"/>
</dbReference>
<protein>
    <recommendedName>
        <fullName evidence="1">HD domain-containing protein</fullName>
    </recommendedName>
</protein>
<dbReference type="SMART" id="SM00471">
    <property type="entry name" value="HDc"/>
    <property type="match status" value="1"/>
</dbReference>